<name>A0A9D1N536_9FIRM</name>
<keyword evidence="1" id="KW-0472">Membrane</keyword>
<feature type="transmembrane region" description="Helical" evidence="1">
    <location>
        <begin position="6"/>
        <end position="28"/>
    </location>
</feature>
<sequence length="56" mass="6115">MRSFAMGLGVIAGAAITLTAIGSLYPDVPRRMMRDGRRLVRSTRRTVCSMGELMGK</sequence>
<accession>A0A9D1N536</accession>
<gene>
    <name evidence="2" type="ORF">IAD24_07735</name>
</gene>
<evidence type="ECO:0000313" key="3">
    <source>
        <dbReference type="Proteomes" id="UP000824128"/>
    </source>
</evidence>
<keyword evidence="1" id="KW-0812">Transmembrane</keyword>
<evidence type="ECO:0000313" key="2">
    <source>
        <dbReference type="EMBL" id="HIU95030.1"/>
    </source>
</evidence>
<dbReference type="Proteomes" id="UP000824128">
    <property type="component" value="Unassembled WGS sequence"/>
</dbReference>
<evidence type="ECO:0000256" key="1">
    <source>
        <dbReference type="SAM" id="Phobius"/>
    </source>
</evidence>
<organism evidence="2 3">
    <name type="scientific">Candidatus Aphodomorpha intestinavium</name>
    <dbReference type="NCBI Taxonomy" id="2840672"/>
    <lineage>
        <taxon>Bacteria</taxon>
        <taxon>Bacillati</taxon>
        <taxon>Bacillota</taxon>
        <taxon>Clostridia</taxon>
        <taxon>Eubacteriales</taxon>
        <taxon>Candidatus Aphodomorpha</taxon>
    </lineage>
</organism>
<reference evidence="2" key="2">
    <citation type="journal article" date="2021" name="PeerJ">
        <title>Extensive microbial diversity within the chicken gut microbiome revealed by metagenomics and culture.</title>
        <authorList>
            <person name="Gilroy R."/>
            <person name="Ravi A."/>
            <person name="Getino M."/>
            <person name="Pursley I."/>
            <person name="Horton D.L."/>
            <person name="Alikhan N.F."/>
            <person name="Baker D."/>
            <person name="Gharbi K."/>
            <person name="Hall N."/>
            <person name="Watson M."/>
            <person name="Adriaenssens E.M."/>
            <person name="Foster-Nyarko E."/>
            <person name="Jarju S."/>
            <person name="Secka A."/>
            <person name="Antonio M."/>
            <person name="Oren A."/>
            <person name="Chaudhuri R.R."/>
            <person name="La Ragione R."/>
            <person name="Hildebrand F."/>
            <person name="Pallen M.J."/>
        </authorList>
    </citation>
    <scope>NUCLEOTIDE SEQUENCE</scope>
    <source>
        <strain evidence="2">ChiGjej2B2-16831</strain>
    </source>
</reference>
<protein>
    <submittedName>
        <fullName evidence="2">Uncharacterized protein</fullName>
    </submittedName>
</protein>
<keyword evidence="1" id="KW-1133">Transmembrane helix</keyword>
<dbReference type="EMBL" id="DVNZ01000246">
    <property type="protein sequence ID" value="HIU95030.1"/>
    <property type="molecule type" value="Genomic_DNA"/>
</dbReference>
<proteinExistence type="predicted"/>
<comment type="caution">
    <text evidence="2">The sequence shown here is derived from an EMBL/GenBank/DDBJ whole genome shotgun (WGS) entry which is preliminary data.</text>
</comment>
<reference evidence="2" key="1">
    <citation type="submission" date="2020-10" db="EMBL/GenBank/DDBJ databases">
        <authorList>
            <person name="Gilroy R."/>
        </authorList>
    </citation>
    <scope>NUCLEOTIDE SEQUENCE</scope>
    <source>
        <strain evidence="2">ChiGjej2B2-16831</strain>
    </source>
</reference>
<dbReference type="AlphaFoldDB" id="A0A9D1N536"/>